<dbReference type="InterPro" id="IPR024752">
    <property type="entry name" value="Myb/SANT-like_dom"/>
</dbReference>
<evidence type="ECO:0000259" key="2">
    <source>
        <dbReference type="Pfam" id="PF12776"/>
    </source>
</evidence>
<dbReference type="AlphaFoldDB" id="A0A438E4G6"/>
<evidence type="ECO:0000313" key="3">
    <source>
        <dbReference type="EMBL" id="RVW42553.1"/>
    </source>
</evidence>
<comment type="caution">
    <text evidence="3">The sequence shown here is derived from an EMBL/GenBank/DDBJ whole genome shotgun (WGS) entry which is preliminary data.</text>
</comment>
<sequence length="503" mass="58794">MTQMDYQMVEDQSNFYQSRAKWTANSTKIFANLLVEQIQQGNRPNNVFNKKAWKHIREEFNKQTGLKFDRQQLKNHLDVLRKRYNYVKVLLDQNEFSWDVSQCMVIAEDAVWKKYIEAHPEAEAIRKKGCPIYEQLCTIFSDSEADGKCALSNSGEMMHQMDEDQARAKWSTSLEKIFVELMLEQVLQGNRSNNSFSKKAWNYICDEFNRQTGLNFHKQQLKNRHGVLRRLYNSLKLLLDQDGFSWDESRGMVIAEDEVWAKYIEEHPEVESIRFKGCLVYEQLHRIFSDLESDGKSAFAATTQMDDLPSQDQSKLDQSRAKWMPSLDKIFVDLLVWKNQQNCVSNKKAWKGIREEFNKQTGLNFEEQQLRNHQSVLRRWYNNINSLLYQAGFSWDESKHMVMADGKTWENHIKLCILFSGFEAEGRYVQSGHDFESDHEIVTANAPEAASMSAEPVADEASSQPGDDMNIPDGWNKRRITTSNQCFQRRTIQKPVTMLKMQC</sequence>
<gene>
    <name evidence="3" type="primary">LIMYB_33</name>
    <name evidence="3" type="ORF">CK203_085370</name>
</gene>
<dbReference type="PANTHER" id="PTHR47584">
    <property type="match status" value="1"/>
</dbReference>
<feature type="domain" description="Myb/SANT-like" evidence="2">
    <location>
        <begin position="322"/>
        <end position="412"/>
    </location>
</feature>
<evidence type="ECO:0000256" key="1">
    <source>
        <dbReference type="SAM" id="MobiDB-lite"/>
    </source>
</evidence>
<reference evidence="3 4" key="1">
    <citation type="journal article" date="2018" name="PLoS Genet.">
        <title>Population sequencing reveals clonal diversity and ancestral inbreeding in the grapevine cultivar Chardonnay.</title>
        <authorList>
            <person name="Roach M.J."/>
            <person name="Johnson D.L."/>
            <person name="Bohlmann J."/>
            <person name="van Vuuren H.J."/>
            <person name="Jones S.J."/>
            <person name="Pretorius I.S."/>
            <person name="Schmidt S.A."/>
            <person name="Borneman A.R."/>
        </authorList>
    </citation>
    <scope>NUCLEOTIDE SEQUENCE [LARGE SCALE GENOMIC DNA]</scope>
    <source>
        <strain evidence="4">cv. Chardonnay</strain>
        <tissue evidence="3">Leaf</tissue>
    </source>
</reference>
<organism evidence="3 4">
    <name type="scientific">Vitis vinifera</name>
    <name type="common">Grape</name>
    <dbReference type="NCBI Taxonomy" id="29760"/>
    <lineage>
        <taxon>Eukaryota</taxon>
        <taxon>Viridiplantae</taxon>
        <taxon>Streptophyta</taxon>
        <taxon>Embryophyta</taxon>
        <taxon>Tracheophyta</taxon>
        <taxon>Spermatophyta</taxon>
        <taxon>Magnoliopsida</taxon>
        <taxon>eudicotyledons</taxon>
        <taxon>Gunneridae</taxon>
        <taxon>Pentapetalae</taxon>
        <taxon>rosids</taxon>
        <taxon>Vitales</taxon>
        <taxon>Vitaceae</taxon>
        <taxon>Viteae</taxon>
        <taxon>Vitis</taxon>
    </lineage>
</organism>
<dbReference type="PANTHER" id="PTHR47584:SF9">
    <property type="entry name" value="L10-INTERACTING MYB DOMAIN-CONTAINING PROTEIN-LIKE"/>
    <property type="match status" value="1"/>
</dbReference>
<protein>
    <submittedName>
        <fullName evidence="3">L10-interacting MYB domain-containing protein</fullName>
    </submittedName>
</protein>
<name>A0A438E4G6_VITVI</name>
<dbReference type="EMBL" id="QGNW01001402">
    <property type="protein sequence ID" value="RVW42553.1"/>
    <property type="molecule type" value="Genomic_DNA"/>
</dbReference>
<dbReference type="Proteomes" id="UP000288805">
    <property type="component" value="Unassembled WGS sequence"/>
</dbReference>
<feature type="region of interest" description="Disordered" evidence="1">
    <location>
        <begin position="448"/>
        <end position="475"/>
    </location>
</feature>
<dbReference type="Pfam" id="PF12776">
    <property type="entry name" value="Myb_DNA-bind_3"/>
    <property type="match status" value="3"/>
</dbReference>
<feature type="domain" description="Myb/SANT-like" evidence="2">
    <location>
        <begin position="169"/>
        <end position="263"/>
    </location>
</feature>
<proteinExistence type="predicted"/>
<dbReference type="InterPro" id="IPR045026">
    <property type="entry name" value="LIMYB"/>
</dbReference>
<feature type="domain" description="Myb/SANT-like" evidence="2">
    <location>
        <begin position="21"/>
        <end position="115"/>
    </location>
</feature>
<accession>A0A438E4G6</accession>
<evidence type="ECO:0000313" key="4">
    <source>
        <dbReference type="Proteomes" id="UP000288805"/>
    </source>
</evidence>